<evidence type="ECO:0000313" key="2">
    <source>
        <dbReference type="Proteomes" id="UP000009049"/>
    </source>
</evidence>
<evidence type="ECO:0000313" key="1">
    <source>
        <dbReference type="EMBL" id="EAR14977.1"/>
    </source>
</evidence>
<proteinExistence type="predicted"/>
<accession>A4CMT5</accession>
<dbReference type="Proteomes" id="UP000009049">
    <property type="component" value="Chromosome"/>
</dbReference>
<keyword evidence="2" id="KW-1185">Reference proteome</keyword>
<dbReference type="EMBL" id="CP001712">
    <property type="protein sequence ID" value="EAR14977.1"/>
    <property type="molecule type" value="Genomic_DNA"/>
</dbReference>
<organism evidence="1 2">
    <name type="scientific">Robiginitalea biformata (strain ATCC BAA-864 / DSM 15991 / KCTC 12146 / HTCC2501)</name>
    <dbReference type="NCBI Taxonomy" id="313596"/>
    <lineage>
        <taxon>Bacteria</taxon>
        <taxon>Pseudomonadati</taxon>
        <taxon>Bacteroidota</taxon>
        <taxon>Flavobacteriia</taxon>
        <taxon>Flavobacteriales</taxon>
        <taxon>Flavobacteriaceae</taxon>
        <taxon>Robiginitalea</taxon>
    </lineage>
</organism>
<name>A4CMT5_ROBBH</name>
<protein>
    <submittedName>
        <fullName evidence="1">Uncharacterized protein</fullName>
    </submittedName>
</protein>
<dbReference type="HOGENOM" id="CLU_956068_0_0_10"/>
<dbReference type="AlphaFoldDB" id="A4CMT5"/>
<sequence>MGAYPVAHGQATAEASTFYTCLRDSYQSDGSVLDSLMSGYEATLVELELLEGTAPADYRGLLQRIASGQRIEAAMPFRFRDRLRALPVDSTAWRACQLALERFRSDNPEAMLTRFLDRRDVLVTEGIRADLQASSLLDILGEAAFEHPFYRLQTYYLIDLQAGSAALPDLLPETVSGQAARYASRGANILRLYLNERTQTIVEDQLVSPERLAERVHRHAREFGREALYVVELELDVKYRQYVYLKDRIARAVNEVRDEYSRRVFGKTLTEASEAEKLLLENRFPIRVVLP</sequence>
<dbReference type="KEGG" id="rbi:RB2501_11642"/>
<reference evidence="1 2" key="1">
    <citation type="journal article" date="2009" name="J. Bacteriol.">
        <title>Complete genome sequence of Robiginitalea biformata HTCC2501.</title>
        <authorList>
            <person name="Oh H.M."/>
            <person name="Giovannoni S.J."/>
            <person name="Lee K."/>
            <person name="Ferriera S."/>
            <person name="Johnson J."/>
            <person name="Cho J.C."/>
        </authorList>
    </citation>
    <scope>NUCLEOTIDE SEQUENCE [LARGE SCALE GENOMIC DNA]</scope>
    <source>
        <strain evidence="2">ATCC BAA-864 / HTCC2501 / KCTC 12146</strain>
    </source>
</reference>
<gene>
    <name evidence="1" type="ordered locus">RB2501_11642</name>
</gene>
<dbReference type="STRING" id="313596.RB2501_11642"/>